<keyword evidence="12" id="KW-1185">Reference proteome</keyword>
<dbReference type="PANTHER" id="PTHR17490:SF18">
    <property type="entry name" value="THREONYLCARBAMOYL-AMP SYNTHASE"/>
    <property type="match status" value="1"/>
</dbReference>
<dbReference type="GO" id="GO:0061710">
    <property type="term" value="F:L-threonylcarbamoyladenylate synthase"/>
    <property type="evidence" value="ECO:0007669"/>
    <property type="project" value="UniProtKB-EC"/>
</dbReference>
<evidence type="ECO:0000256" key="1">
    <source>
        <dbReference type="ARBA" id="ARBA00004496"/>
    </source>
</evidence>
<comment type="similarity">
    <text evidence="9">Belongs to the SUA5 family. TsaC subfamily.</text>
</comment>
<keyword evidence="7 9" id="KW-0067">ATP-binding</keyword>
<proteinExistence type="inferred from homology"/>
<evidence type="ECO:0000256" key="6">
    <source>
        <dbReference type="ARBA" id="ARBA00022741"/>
    </source>
</evidence>
<reference evidence="11 12" key="1">
    <citation type="submission" date="2018-10" db="EMBL/GenBank/DDBJ databases">
        <title>Genomic Encyclopedia of Type Strains, Phase IV (KMG-IV): sequencing the most valuable type-strain genomes for metagenomic binning, comparative biology and taxonomic classification.</title>
        <authorList>
            <person name="Goeker M."/>
        </authorList>
    </citation>
    <scope>NUCLEOTIDE SEQUENCE [LARGE SCALE GENOMIC DNA]</scope>
    <source>
        <strain evidence="11 12">DSM 23229</strain>
    </source>
</reference>
<evidence type="ECO:0000259" key="10">
    <source>
        <dbReference type="PROSITE" id="PS51163"/>
    </source>
</evidence>
<dbReference type="GO" id="GO:0003725">
    <property type="term" value="F:double-stranded RNA binding"/>
    <property type="evidence" value="ECO:0007669"/>
    <property type="project" value="InterPro"/>
</dbReference>
<dbReference type="InterPro" id="IPR017945">
    <property type="entry name" value="DHBP_synth_RibB-like_a/b_dom"/>
</dbReference>
<dbReference type="AlphaFoldDB" id="A0A420WZX0"/>
<dbReference type="InterPro" id="IPR023535">
    <property type="entry name" value="TC-AMP_synthase"/>
</dbReference>
<evidence type="ECO:0000313" key="12">
    <source>
        <dbReference type="Proteomes" id="UP000281975"/>
    </source>
</evidence>
<evidence type="ECO:0000256" key="8">
    <source>
        <dbReference type="ARBA" id="ARBA00048366"/>
    </source>
</evidence>
<dbReference type="EC" id="2.7.7.87" evidence="9"/>
<organism evidence="11 12">
    <name type="scientific">Kushneria sinocarnis</name>
    <dbReference type="NCBI Taxonomy" id="595502"/>
    <lineage>
        <taxon>Bacteria</taxon>
        <taxon>Pseudomonadati</taxon>
        <taxon>Pseudomonadota</taxon>
        <taxon>Gammaproteobacteria</taxon>
        <taxon>Oceanospirillales</taxon>
        <taxon>Halomonadaceae</taxon>
        <taxon>Kushneria</taxon>
    </lineage>
</organism>
<comment type="catalytic activity">
    <reaction evidence="8 9">
        <text>L-threonine + hydrogencarbonate + ATP = L-threonylcarbamoyladenylate + diphosphate + H2O</text>
        <dbReference type="Rhea" id="RHEA:36407"/>
        <dbReference type="ChEBI" id="CHEBI:15377"/>
        <dbReference type="ChEBI" id="CHEBI:17544"/>
        <dbReference type="ChEBI" id="CHEBI:30616"/>
        <dbReference type="ChEBI" id="CHEBI:33019"/>
        <dbReference type="ChEBI" id="CHEBI:57926"/>
        <dbReference type="ChEBI" id="CHEBI:73682"/>
        <dbReference type="EC" id="2.7.7.87"/>
    </reaction>
</comment>
<gene>
    <name evidence="9" type="primary">tsaC</name>
    <name evidence="11" type="ORF">C7446_0918</name>
</gene>
<comment type="subcellular location">
    <subcellularLocation>
        <location evidence="1 9">Cytoplasm</location>
    </subcellularLocation>
</comment>
<dbReference type="PROSITE" id="PS51163">
    <property type="entry name" value="YRDC"/>
    <property type="match status" value="1"/>
</dbReference>
<dbReference type="Gene3D" id="3.90.870.10">
    <property type="entry name" value="DHBP synthase"/>
    <property type="match status" value="1"/>
</dbReference>
<dbReference type="PANTHER" id="PTHR17490">
    <property type="entry name" value="SUA5"/>
    <property type="match status" value="1"/>
</dbReference>
<dbReference type="HAMAP" id="MF_01852">
    <property type="entry name" value="TsaC"/>
    <property type="match status" value="1"/>
</dbReference>
<evidence type="ECO:0000256" key="3">
    <source>
        <dbReference type="ARBA" id="ARBA00022679"/>
    </source>
</evidence>
<name>A0A420WZX0_9GAMM</name>
<accession>A0A420WZX0</accession>
<evidence type="ECO:0000313" key="11">
    <source>
        <dbReference type="EMBL" id="RKR06918.1"/>
    </source>
</evidence>
<comment type="function">
    <text evidence="9">Required for the formation of a threonylcarbamoyl group on adenosine at position 37 (t(6)A37) in tRNAs that read codons beginning with adenine. Catalyzes the conversion of L-threonine, HCO(3)(-)/CO(2) and ATP to give threonylcarbamoyl-AMP (TC-AMP) as the acyladenylate intermediate, with the release of diphosphate.</text>
</comment>
<evidence type="ECO:0000256" key="9">
    <source>
        <dbReference type="HAMAP-Rule" id="MF_01852"/>
    </source>
</evidence>
<dbReference type="GO" id="GO:0002949">
    <property type="term" value="P:tRNA threonylcarbamoyladenosine modification"/>
    <property type="evidence" value="ECO:0007669"/>
    <property type="project" value="UniProtKB-UniRule"/>
</dbReference>
<dbReference type="EMBL" id="RBIN01000002">
    <property type="protein sequence ID" value="RKR06918.1"/>
    <property type="molecule type" value="Genomic_DNA"/>
</dbReference>
<keyword evidence="2 9" id="KW-0963">Cytoplasm</keyword>
<evidence type="ECO:0000256" key="5">
    <source>
        <dbReference type="ARBA" id="ARBA00022695"/>
    </source>
</evidence>
<evidence type="ECO:0000256" key="2">
    <source>
        <dbReference type="ARBA" id="ARBA00022490"/>
    </source>
</evidence>
<evidence type="ECO:0000256" key="7">
    <source>
        <dbReference type="ARBA" id="ARBA00022840"/>
    </source>
</evidence>
<protein>
    <recommendedName>
        <fullName evidence="9">Threonylcarbamoyl-AMP synthase</fullName>
        <shortName evidence="9">TC-AMP synthase</shortName>
        <ecNumber evidence="9">2.7.7.87</ecNumber>
    </recommendedName>
    <alternativeName>
        <fullName evidence="9">L-threonylcarbamoyladenylate synthase</fullName>
    </alternativeName>
    <alternativeName>
        <fullName evidence="9">t(6)A37 threonylcarbamoyladenosine biosynthesis protein TsaC</fullName>
    </alternativeName>
    <alternativeName>
        <fullName evidence="9">tRNA threonylcarbamoyladenosine biosynthesis protein TsaC</fullName>
    </alternativeName>
</protein>
<dbReference type="Pfam" id="PF01300">
    <property type="entry name" value="Sua5_yciO_yrdC"/>
    <property type="match status" value="1"/>
</dbReference>
<dbReference type="GO" id="GO:0005737">
    <property type="term" value="C:cytoplasm"/>
    <property type="evidence" value="ECO:0007669"/>
    <property type="project" value="UniProtKB-SubCell"/>
</dbReference>
<dbReference type="InterPro" id="IPR006070">
    <property type="entry name" value="Sua5-like_dom"/>
</dbReference>
<dbReference type="GO" id="GO:0006450">
    <property type="term" value="P:regulation of translational fidelity"/>
    <property type="evidence" value="ECO:0007669"/>
    <property type="project" value="TreeGrafter"/>
</dbReference>
<dbReference type="SUPFAM" id="SSF55821">
    <property type="entry name" value="YrdC/RibB"/>
    <property type="match status" value="1"/>
</dbReference>
<keyword evidence="4 9" id="KW-0819">tRNA processing</keyword>
<keyword evidence="3 9" id="KW-0808">Transferase</keyword>
<dbReference type="GO" id="GO:0000049">
    <property type="term" value="F:tRNA binding"/>
    <property type="evidence" value="ECO:0007669"/>
    <property type="project" value="TreeGrafter"/>
</dbReference>
<feature type="domain" description="YrdC-like" evidence="10">
    <location>
        <begin position="1"/>
        <end position="179"/>
    </location>
</feature>
<keyword evidence="5 9" id="KW-0548">Nucleotidyltransferase</keyword>
<sequence length="179" mass="19249">MLQQALTALSQGQVVAYPTETVWGLGCDPDHDRALEQVLVLKSRPADKGLILVADSVERCAPWLEGLDPALKARFAAPTEVPTTWLVPDNGRAHPLVRGRFDSVALRLSAHPVVVALVQAMGRPLVSTSANRAGESPCRSLAEIRTVFGEQLVAFDGATGNHDRPSRIRDLVTGATLRD</sequence>
<comment type="caution">
    <text evidence="11">The sequence shown here is derived from an EMBL/GenBank/DDBJ whole genome shotgun (WGS) entry which is preliminary data.</text>
</comment>
<evidence type="ECO:0000256" key="4">
    <source>
        <dbReference type="ARBA" id="ARBA00022694"/>
    </source>
</evidence>
<dbReference type="GO" id="GO:0005524">
    <property type="term" value="F:ATP binding"/>
    <property type="evidence" value="ECO:0007669"/>
    <property type="project" value="UniProtKB-UniRule"/>
</dbReference>
<dbReference type="Proteomes" id="UP000281975">
    <property type="component" value="Unassembled WGS sequence"/>
</dbReference>
<dbReference type="InterPro" id="IPR050156">
    <property type="entry name" value="TC-AMP_synthase_SUA5"/>
</dbReference>
<keyword evidence="6 9" id="KW-0547">Nucleotide-binding</keyword>